<proteinExistence type="predicted"/>
<organism evidence="1 2">
    <name type="scientific">Streptomyces caeruleatus</name>
    <dbReference type="NCBI Taxonomy" id="661399"/>
    <lineage>
        <taxon>Bacteria</taxon>
        <taxon>Bacillati</taxon>
        <taxon>Actinomycetota</taxon>
        <taxon>Actinomycetes</taxon>
        <taxon>Kitasatosporales</taxon>
        <taxon>Streptomycetaceae</taxon>
        <taxon>Streptomyces</taxon>
    </lineage>
</organism>
<dbReference type="Proteomes" id="UP000053429">
    <property type="component" value="Unassembled WGS sequence"/>
</dbReference>
<dbReference type="EMBL" id="LMWY01000049">
    <property type="protein sequence ID" value="KUN95422.1"/>
    <property type="molecule type" value="Genomic_DNA"/>
</dbReference>
<protein>
    <recommendedName>
        <fullName evidence="3">Esterase</fullName>
    </recommendedName>
</protein>
<comment type="caution">
    <text evidence="1">The sequence shown here is derived from an EMBL/GenBank/DDBJ whole genome shotgun (WGS) entry which is preliminary data.</text>
</comment>
<evidence type="ECO:0000313" key="1">
    <source>
        <dbReference type="EMBL" id="KUN95422.1"/>
    </source>
</evidence>
<accession>A0A101TN68</accession>
<evidence type="ECO:0008006" key="3">
    <source>
        <dbReference type="Google" id="ProtNLM"/>
    </source>
</evidence>
<dbReference type="STRING" id="661399.AQJ67_35725"/>
<name>A0A101TN68_9ACTN</name>
<reference evidence="1 2" key="1">
    <citation type="submission" date="2015-10" db="EMBL/GenBank/DDBJ databases">
        <title>Draft genome sequence of Streptomyces caeruleatus NRRL B-24802, type strain for the species Streptomyces caeruleatus.</title>
        <authorList>
            <person name="Ruckert C."/>
            <person name="Winkler A."/>
            <person name="Kalinowski J."/>
            <person name="Kampfer P."/>
            <person name="Glaeser S."/>
        </authorList>
    </citation>
    <scope>NUCLEOTIDE SEQUENCE [LARGE SCALE GENOMIC DNA]</scope>
    <source>
        <strain evidence="1 2">NRRL B-24802</strain>
    </source>
</reference>
<sequence length="110" mass="11606">MPRSVRGALLRSIPPLPTQPIHTVWMTDTAAAPLRPGSILLSWESDLQGGMNVTARLGLAATEVLLANWPGLLGDWTPVVHPTLLEVTGLHAALSVATDALHLANHLAAN</sequence>
<keyword evidence="2" id="KW-1185">Reference proteome</keyword>
<dbReference type="OrthoDB" id="4226815at2"/>
<evidence type="ECO:0000313" key="2">
    <source>
        <dbReference type="Proteomes" id="UP000053429"/>
    </source>
</evidence>
<gene>
    <name evidence="1" type="ORF">AQJ67_35725</name>
</gene>
<dbReference type="AlphaFoldDB" id="A0A101TN68"/>